<feature type="transmembrane region" description="Helical" evidence="6">
    <location>
        <begin position="245"/>
        <end position="264"/>
    </location>
</feature>
<feature type="transmembrane region" description="Helical" evidence="6">
    <location>
        <begin position="396"/>
        <end position="418"/>
    </location>
</feature>
<dbReference type="Pfam" id="PF00083">
    <property type="entry name" value="Sugar_tr"/>
    <property type="match status" value="2"/>
</dbReference>
<keyword evidence="3 6" id="KW-1133">Transmembrane helix</keyword>
<feature type="transmembrane region" description="Helical" evidence="6">
    <location>
        <begin position="65"/>
        <end position="90"/>
    </location>
</feature>
<dbReference type="PROSITE" id="PS50850">
    <property type="entry name" value="MFS"/>
    <property type="match status" value="1"/>
</dbReference>
<feature type="domain" description="Major facilitator superfamily (MFS) profile" evidence="7">
    <location>
        <begin position="66"/>
        <end position="493"/>
    </location>
</feature>
<feature type="transmembrane region" description="Helical" evidence="6">
    <location>
        <begin position="338"/>
        <end position="360"/>
    </location>
</feature>
<sequence>MSAPVVDVSSEYIQRVSLGQNEREGPESLQTYWETNNNNNSNSNSSDKDAEAEKERQEVQKAIRFNALGTAMGFFVNGYMYDIASVLLTMYTDLYPSFNTDVLLQTAIGVAMLYGVMFGLLIFGFIADYFGRKKGLIMCSSLVLLGDIIGIAYNGTDIDGALWMMCIGLGVAGLGMGGEYTCNVPNSMEDSEEVDTSKRGGRVTRLVMAMEVLGNYAPFVVQLIIIAAACRNAYLGLRSGCKDQVVTRVSFAVATIPVIIVLIYRTQMKDSRMFTRDQAKRGRKYDGMDLLIFFKHFWGRCIGTVIMWFLIDWINYSGGTFGNLVLQKVIGASLFKTVWITLAEGVAWAVWMPFLVSFVVDRLGRRKTEIFGWMWLASTTLITAGFFWQLRAQPVAYIIWSTFQGGFQYFVFVPVYLVPAEAYPTRIRATMYGVSSSLGKMGGIVGTTIFPQIWKRFGGGSESLDGLRGTMWFNAGLSYLGLVICILFVPEYSHRSLVGEDDRYNELRRRYTGRYVVSFGLSDDEIASQDAESCSIFRLTKYYLFGPKETLMTYQRQYIAMLAQRSGIGSVEEAQEAASLPVFYNDLTFFLKLYWIIRYGKEGCARNEKDSEDMAYYSSNKQRALASTATANGKETLQQEEELTVAAFNDDRK</sequence>
<dbReference type="PANTHER" id="PTHR23508">
    <property type="entry name" value="CARBOXYLIC ACID TRANSPORTER PROTEIN HOMOLOG"/>
    <property type="match status" value="1"/>
</dbReference>
<dbReference type="InterPro" id="IPR036259">
    <property type="entry name" value="MFS_trans_sf"/>
</dbReference>
<feature type="transmembrane region" description="Helical" evidence="6">
    <location>
        <begin position="203"/>
        <end position="225"/>
    </location>
</feature>
<evidence type="ECO:0000259" key="7">
    <source>
        <dbReference type="PROSITE" id="PS50850"/>
    </source>
</evidence>
<dbReference type="InterPro" id="IPR005828">
    <property type="entry name" value="MFS_sugar_transport-like"/>
</dbReference>
<feature type="compositionally biased region" description="Low complexity" evidence="5">
    <location>
        <begin position="36"/>
        <end position="45"/>
    </location>
</feature>
<feature type="transmembrane region" description="Helical" evidence="6">
    <location>
        <begin position="471"/>
        <end position="489"/>
    </location>
</feature>
<gene>
    <name evidence="8" type="ORF">GAYE_SCF17G3781</name>
</gene>
<dbReference type="InterPro" id="IPR005829">
    <property type="entry name" value="Sugar_transporter_CS"/>
</dbReference>
<proteinExistence type="predicted"/>
<dbReference type="GO" id="GO:0005886">
    <property type="term" value="C:plasma membrane"/>
    <property type="evidence" value="ECO:0007669"/>
    <property type="project" value="TreeGrafter"/>
</dbReference>
<evidence type="ECO:0000256" key="6">
    <source>
        <dbReference type="SAM" id="Phobius"/>
    </source>
</evidence>
<name>A0AAV9IEU4_9RHOD</name>
<feature type="transmembrane region" description="Helical" evidence="6">
    <location>
        <begin position="161"/>
        <end position="182"/>
    </location>
</feature>
<dbReference type="GO" id="GO:0046943">
    <property type="term" value="F:carboxylic acid transmembrane transporter activity"/>
    <property type="evidence" value="ECO:0007669"/>
    <property type="project" value="TreeGrafter"/>
</dbReference>
<keyword evidence="2 6" id="KW-0812">Transmembrane</keyword>
<comment type="subcellular location">
    <subcellularLocation>
        <location evidence="1">Membrane</location>
        <topology evidence="1">Multi-pass membrane protein</topology>
    </subcellularLocation>
</comment>
<feature type="transmembrane region" description="Helical" evidence="6">
    <location>
        <begin position="135"/>
        <end position="155"/>
    </location>
</feature>
<keyword evidence="4 6" id="KW-0472">Membrane</keyword>
<evidence type="ECO:0000256" key="3">
    <source>
        <dbReference type="ARBA" id="ARBA00022989"/>
    </source>
</evidence>
<feature type="region of interest" description="Disordered" evidence="5">
    <location>
        <begin position="31"/>
        <end position="53"/>
    </location>
</feature>
<feature type="transmembrane region" description="Helical" evidence="6">
    <location>
        <begin position="290"/>
        <end position="311"/>
    </location>
</feature>
<evidence type="ECO:0000256" key="4">
    <source>
        <dbReference type="ARBA" id="ARBA00023136"/>
    </source>
</evidence>
<reference evidence="8 9" key="1">
    <citation type="submission" date="2022-07" db="EMBL/GenBank/DDBJ databases">
        <title>Genome-wide signatures of adaptation to extreme environments.</title>
        <authorList>
            <person name="Cho C.H."/>
            <person name="Yoon H.S."/>
        </authorList>
    </citation>
    <scope>NUCLEOTIDE SEQUENCE [LARGE SCALE GENOMIC DNA]</scope>
    <source>
        <strain evidence="8 9">108.79 E11</strain>
    </source>
</reference>
<dbReference type="EMBL" id="JANCYU010000034">
    <property type="protein sequence ID" value="KAK4525872.1"/>
    <property type="molecule type" value="Genomic_DNA"/>
</dbReference>
<evidence type="ECO:0000313" key="8">
    <source>
        <dbReference type="EMBL" id="KAK4525872.1"/>
    </source>
</evidence>
<dbReference type="SUPFAM" id="SSF103473">
    <property type="entry name" value="MFS general substrate transporter"/>
    <property type="match status" value="1"/>
</dbReference>
<accession>A0AAV9IEU4</accession>
<organism evidence="8 9">
    <name type="scientific">Galdieria yellowstonensis</name>
    <dbReference type="NCBI Taxonomy" id="3028027"/>
    <lineage>
        <taxon>Eukaryota</taxon>
        <taxon>Rhodophyta</taxon>
        <taxon>Bangiophyceae</taxon>
        <taxon>Galdieriales</taxon>
        <taxon>Galdieriaceae</taxon>
        <taxon>Galdieria</taxon>
    </lineage>
</organism>
<dbReference type="Gene3D" id="1.20.1250.20">
    <property type="entry name" value="MFS general substrate transporter like domains"/>
    <property type="match status" value="1"/>
</dbReference>
<feature type="transmembrane region" description="Helical" evidence="6">
    <location>
        <begin position="372"/>
        <end position="390"/>
    </location>
</feature>
<keyword evidence="9" id="KW-1185">Reference proteome</keyword>
<dbReference type="PANTHER" id="PTHR23508:SF10">
    <property type="entry name" value="CARBOXYLIC ACID TRANSPORTER PROTEIN HOMOLOG"/>
    <property type="match status" value="1"/>
</dbReference>
<feature type="transmembrane region" description="Helical" evidence="6">
    <location>
        <begin position="102"/>
        <end position="123"/>
    </location>
</feature>
<feature type="transmembrane region" description="Helical" evidence="6">
    <location>
        <begin position="430"/>
        <end position="451"/>
    </location>
</feature>
<dbReference type="Proteomes" id="UP001300502">
    <property type="component" value="Unassembled WGS sequence"/>
</dbReference>
<dbReference type="PROSITE" id="PS00216">
    <property type="entry name" value="SUGAR_TRANSPORT_1"/>
    <property type="match status" value="1"/>
</dbReference>
<comment type="caution">
    <text evidence="8">The sequence shown here is derived from an EMBL/GenBank/DDBJ whole genome shotgun (WGS) entry which is preliminary data.</text>
</comment>
<evidence type="ECO:0000256" key="2">
    <source>
        <dbReference type="ARBA" id="ARBA00022692"/>
    </source>
</evidence>
<dbReference type="AlphaFoldDB" id="A0AAV9IEU4"/>
<evidence type="ECO:0000256" key="1">
    <source>
        <dbReference type="ARBA" id="ARBA00004141"/>
    </source>
</evidence>
<protein>
    <recommendedName>
        <fullName evidence="7">Major facilitator superfamily (MFS) profile domain-containing protein</fullName>
    </recommendedName>
</protein>
<evidence type="ECO:0000313" key="9">
    <source>
        <dbReference type="Proteomes" id="UP001300502"/>
    </source>
</evidence>
<dbReference type="InterPro" id="IPR020846">
    <property type="entry name" value="MFS_dom"/>
</dbReference>
<evidence type="ECO:0000256" key="5">
    <source>
        <dbReference type="SAM" id="MobiDB-lite"/>
    </source>
</evidence>